<keyword evidence="2" id="KW-1185">Reference proteome</keyword>
<proteinExistence type="predicted"/>
<dbReference type="SUPFAM" id="SSF52540">
    <property type="entry name" value="P-loop containing nucleoside triphosphate hydrolases"/>
    <property type="match status" value="1"/>
</dbReference>
<dbReference type="RefSeq" id="WP_241552188.1">
    <property type="nucleotide sequence ID" value="NZ_JANCNS010000003.1"/>
</dbReference>
<dbReference type="EMBL" id="JANCNS010000003">
    <property type="protein sequence ID" value="MCP9201323.1"/>
    <property type="molecule type" value="Genomic_DNA"/>
</dbReference>
<accession>A0A9X2RAE3</accession>
<reference evidence="1" key="1">
    <citation type="submission" date="2022-07" db="EMBL/GenBank/DDBJ databases">
        <title>Gramela sediminis sp. nov., isolated from deep-sea sediment of the Indian Ocean.</title>
        <authorList>
            <person name="Shi H."/>
        </authorList>
    </citation>
    <scope>NUCLEOTIDE SEQUENCE</scope>
    <source>
        <strain evidence="1">GC03-9</strain>
    </source>
</reference>
<dbReference type="AlphaFoldDB" id="A0A9X2RAE3"/>
<gene>
    <name evidence="1" type="ORF">MKO06_15545</name>
</gene>
<protein>
    <submittedName>
        <fullName evidence="1">Uncharacterized protein</fullName>
    </submittedName>
</protein>
<evidence type="ECO:0000313" key="1">
    <source>
        <dbReference type="EMBL" id="MCP9201323.1"/>
    </source>
</evidence>
<dbReference type="Gene3D" id="3.40.50.300">
    <property type="entry name" value="P-loop containing nucleotide triphosphate hydrolases"/>
    <property type="match status" value="1"/>
</dbReference>
<name>A0A9X2RAE3_9FLAO</name>
<dbReference type="Proteomes" id="UP001155280">
    <property type="component" value="Unassembled WGS sequence"/>
</dbReference>
<comment type="caution">
    <text evidence="1">The sequence shown here is derived from an EMBL/GenBank/DDBJ whole genome shotgun (WGS) entry which is preliminary data.</text>
</comment>
<dbReference type="InterPro" id="IPR027417">
    <property type="entry name" value="P-loop_NTPase"/>
</dbReference>
<sequence>MEFWERLGFRENPYNTKPLNVSLQDVDLLMGRNEEQIEFLNAIDSNKEGILVLSGVPGVGKTSFFNVQQFLLESGHAPFGPRLLAARQLCPVNPYDEPRFIAERCVQSLCKSIQVYCSMTGATLPPETKKISEWINKRSAASYSLGLSVMGYGGNFGRQVSVSSIKDTTYEGLVEVIEVMVSEVVAILNFSGCFIVLDNIENLQEDELGESLITFRDTLFSLENVWWILIGQAGLNSLIQTKDPRVSQRISASIDLKPISDESLKRAVDQRVDKFHSGQEKGSSPIPESIYTRLFESSNGEIRFVFKYCHDICLRLVKKVRTQMAGLDNGWGEKVFNELMGNYFVKNEISEDNCNGLLKELISENFHGLNLSEEIKGILKQIGKNESVGVSDYKDFKKFGVKNQNDFLHNYLTKLKDKNLLLRKTEGKVVKFQLRGLTLIALEKKLL</sequence>
<organism evidence="1 2">
    <name type="scientific">Christiangramia oceanisediminis</name>
    <dbReference type="NCBI Taxonomy" id="2920386"/>
    <lineage>
        <taxon>Bacteria</taxon>
        <taxon>Pseudomonadati</taxon>
        <taxon>Bacteroidota</taxon>
        <taxon>Flavobacteriia</taxon>
        <taxon>Flavobacteriales</taxon>
        <taxon>Flavobacteriaceae</taxon>
        <taxon>Christiangramia</taxon>
    </lineage>
</organism>
<evidence type="ECO:0000313" key="2">
    <source>
        <dbReference type="Proteomes" id="UP001155280"/>
    </source>
</evidence>